<dbReference type="Proteomes" id="UP000078476">
    <property type="component" value="Unassembled WGS sequence"/>
</dbReference>
<keyword evidence="3" id="KW-1185">Reference proteome</keyword>
<dbReference type="RefSeq" id="WP_066988190.1">
    <property type="nucleotide sequence ID" value="NZ_LUUI01000168.1"/>
</dbReference>
<dbReference type="EMBL" id="LUUI01000168">
    <property type="protein sequence ID" value="OAI09677.1"/>
    <property type="molecule type" value="Genomic_DNA"/>
</dbReference>
<protein>
    <submittedName>
        <fullName evidence="2">Uncharacterized protein</fullName>
    </submittedName>
</protein>
<accession>A0A177MVC6</accession>
<dbReference type="AlphaFoldDB" id="A0A177MVC6"/>
<gene>
    <name evidence="2" type="ORF">A1359_18520</name>
</gene>
<organism evidence="2 3">
    <name type="scientific">Methylomonas lenta</name>
    <dbReference type="NCBI Taxonomy" id="980561"/>
    <lineage>
        <taxon>Bacteria</taxon>
        <taxon>Pseudomonadati</taxon>
        <taxon>Pseudomonadota</taxon>
        <taxon>Gammaproteobacteria</taxon>
        <taxon>Methylococcales</taxon>
        <taxon>Methylococcaceae</taxon>
        <taxon>Methylomonas</taxon>
    </lineage>
</organism>
<feature type="region of interest" description="Disordered" evidence="1">
    <location>
        <begin position="20"/>
        <end position="40"/>
    </location>
</feature>
<sequence length="61" mass="6801">MLQVVPFAYSDEISHRFNANTAWNSNRNPPVAPTGHEQPPTFQPWLSAVECNLSFSLAKDA</sequence>
<evidence type="ECO:0000256" key="1">
    <source>
        <dbReference type="SAM" id="MobiDB-lite"/>
    </source>
</evidence>
<comment type="caution">
    <text evidence="2">The sequence shown here is derived from an EMBL/GenBank/DDBJ whole genome shotgun (WGS) entry which is preliminary data.</text>
</comment>
<name>A0A177MVC6_9GAMM</name>
<evidence type="ECO:0000313" key="2">
    <source>
        <dbReference type="EMBL" id="OAI09677.1"/>
    </source>
</evidence>
<reference evidence="2 3" key="1">
    <citation type="submission" date="2016-03" db="EMBL/GenBank/DDBJ databases">
        <authorList>
            <person name="Ploux O."/>
        </authorList>
    </citation>
    <scope>NUCLEOTIDE SEQUENCE [LARGE SCALE GENOMIC DNA]</scope>
    <source>
        <strain evidence="2 3">R-45370</strain>
    </source>
</reference>
<proteinExistence type="predicted"/>
<evidence type="ECO:0000313" key="3">
    <source>
        <dbReference type="Proteomes" id="UP000078476"/>
    </source>
</evidence>